<accession>A0A9D7AH16</accession>
<dbReference type="InterPro" id="IPR011928">
    <property type="entry name" value="Phage_phiJL001_Gp84"/>
</dbReference>
<evidence type="ECO:0000313" key="2">
    <source>
        <dbReference type="EMBL" id="MBK5072579.1"/>
    </source>
</evidence>
<dbReference type="EMBL" id="JADRCP010000001">
    <property type="protein sequence ID" value="MBK5175888.1"/>
    <property type="molecule type" value="Genomic_DNA"/>
</dbReference>
<gene>
    <name evidence="3" type="ORF">I2492_06090</name>
    <name evidence="2" type="ORF">I2493_06090</name>
</gene>
<keyword evidence="5" id="KW-1185">Reference proteome</keyword>
<evidence type="ECO:0000313" key="3">
    <source>
        <dbReference type="EMBL" id="MBK5175888.1"/>
    </source>
</evidence>
<evidence type="ECO:0000313" key="5">
    <source>
        <dbReference type="Proteomes" id="UP001296969"/>
    </source>
</evidence>
<evidence type="ECO:0000259" key="1">
    <source>
        <dbReference type="Pfam" id="PF09356"/>
    </source>
</evidence>
<sequence>MSWNEFENSIADGQPVEFYEFSRDNTLFYRFTNADRDMSFNGRLWTATAIQCPGISIGSGDGLEITVPASNPVALMFRGAPPSGTVSIRIYRQHASDPSGQFRIVWVGTVNEVKREATDRAKLVTNSVASTFSRNGLRLTWSRSCPYSLYDHNCKVNKAQFAVSGLTIQALDGANIAVTLPGTIPDGWFSGGILEWTTDGLTERRGLKAQSGNVLGVFGGTSGLITGQSITLYPGCDRVMNTCSNKFNNHLNYGGCPQMPGVSPFGIIKLF</sequence>
<evidence type="ECO:0000313" key="4">
    <source>
        <dbReference type="Proteomes" id="UP000807542"/>
    </source>
</evidence>
<dbReference type="NCBIfam" id="TIGR02218">
    <property type="entry name" value="phg_TIGR02218"/>
    <property type="match status" value="1"/>
</dbReference>
<dbReference type="Pfam" id="PF09931">
    <property type="entry name" value="Phage_phiJL001_Gp84_N"/>
    <property type="match status" value="1"/>
</dbReference>
<dbReference type="EMBL" id="JADRCQ010000001">
    <property type="protein sequence ID" value="MBK5072579.1"/>
    <property type="molecule type" value="Genomic_DNA"/>
</dbReference>
<dbReference type="Pfam" id="PF09356">
    <property type="entry name" value="Phage_BR0599"/>
    <property type="match status" value="1"/>
</dbReference>
<protein>
    <submittedName>
        <fullName evidence="3">Phage BR0599 family protein</fullName>
    </submittedName>
</protein>
<organism evidence="3 4">
    <name type="scientific">Limnobaculum xujianqingii</name>
    <dbReference type="NCBI Taxonomy" id="2738837"/>
    <lineage>
        <taxon>Bacteria</taxon>
        <taxon>Pseudomonadati</taxon>
        <taxon>Pseudomonadota</taxon>
        <taxon>Gammaproteobacteria</taxon>
        <taxon>Enterobacterales</taxon>
        <taxon>Budviciaceae</taxon>
        <taxon>Limnobaculum</taxon>
    </lineage>
</organism>
<dbReference type="RefSeq" id="WP_228397635.1">
    <property type="nucleotide sequence ID" value="NZ_JADRCP010000001.1"/>
</dbReference>
<dbReference type="InterPro" id="IPR018964">
    <property type="entry name" value="Phage_phiJL001_Gp84_C"/>
</dbReference>
<feature type="domain" description="Bacteriophage phiJL001 Gp84 C-terminal" evidence="1">
    <location>
        <begin position="187"/>
        <end position="261"/>
    </location>
</feature>
<proteinExistence type="predicted"/>
<name>A0A9D7AH16_9GAMM</name>
<dbReference type="Proteomes" id="UP001296969">
    <property type="component" value="Unassembled WGS sequence"/>
</dbReference>
<dbReference type="Proteomes" id="UP000807542">
    <property type="component" value="Unassembled WGS sequence"/>
</dbReference>
<comment type="caution">
    <text evidence="3">The sequence shown here is derived from an EMBL/GenBank/DDBJ whole genome shotgun (WGS) entry which is preliminary data.</text>
</comment>
<reference evidence="3 5" key="1">
    <citation type="submission" date="2020-11" db="EMBL/GenBank/DDBJ databases">
        <title>Insectihabitans protaetiae gen. nov. sp. nov. and Insectihabitans allomyrinae sp. nov., isolated from larvae of Protaetia brevitarsis seulensis and Allomyrina dichotoma, respectively.</title>
        <authorList>
            <person name="Lee S.D."/>
            <person name="Byeon Y.-S."/>
            <person name="Kim S.-M."/>
            <person name="Yang H.L."/>
            <person name="Kim I.S."/>
        </authorList>
    </citation>
    <scope>NUCLEOTIDE SEQUENCE</scope>
    <source>
        <strain evidence="3">CWB-B4</strain>
        <strain evidence="2 5">CWB-B43</strain>
    </source>
</reference>
<dbReference type="AlphaFoldDB" id="A0A9D7AH16"/>